<keyword evidence="2" id="KW-1185">Reference proteome</keyword>
<reference evidence="1 2" key="1">
    <citation type="journal article" date="2024" name="Ann. Entomol. Soc. Am.">
        <title>Genomic analyses of the southern and eastern yellowjacket wasps (Hymenoptera: Vespidae) reveal evolutionary signatures of social life.</title>
        <authorList>
            <person name="Catto M.A."/>
            <person name="Caine P.B."/>
            <person name="Orr S.E."/>
            <person name="Hunt B.G."/>
            <person name="Goodisman M.A.D."/>
        </authorList>
    </citation>
    <scope>NUCLEOTIDE SEQUENCE [LARGE SCALE GENOMIC DNA]</scope>
    <source>
        <strain evidence="1">233</strain>
        <tissue evidence="1">Head and thorax</tissue>
    </source>
</reference>
<sequence length="139" mass="15750">MPPIVPPGKIDSIYTAFCPEPPGRDEIMDHMDHKVIKKDSPSYEGISFGYKLHLESWGSWNIARCNNDFTRKRVPPRGTHNEQELSIVCAKSKDVWSTIRCNLAEHHGATIIIEIRVKSDKSNVAVSFFLSSDFATNYN</sequence>
<evidence type="ECO:0000313" key="1">
    <source>
        <dbReference type="EMBL" id="KAL2712090.1"/>
    </source>
</evidence>
<comment type="caution">
    <text evidence="1">The sequence shown here is derived from an EMBL/GenBank/DDBJ whole genome shotgun (WGS) entry which is preliminary data.</text>
</comment>
<organism evidence="1 2">
    <name type="scientific">Vespula squamosa</name>
    <name type="common">Southern yellow jacket</name>
    <name type="synonym">Wasp</name>
    <dbReference type="NCBI Taxonomy" id="30214"/>
    <lineage>
        <taxon>Eukaryota</taxon>
        <taxon>Metazoa</taxon>
        <taxon>Ecdysozoa</taxon>
        <taxon>Arthropoda</taxon>
        <taxon>Hexapoda</taxon>
        <taxon>Insecta</taxon>
        <taxon>Pterygota</taxon>
        <taxon>Neoptera</taxon>
        <taxon>Endopterygota</taxon>
        <taxon>Hymenoptera</taxon>
        <taxon>Apocrita</taxon>
        <taxon>Aculeata</taxon>
        <taxon>Vespoidea</taxon>
        <taxon>Vespidae</taxon>
        <taxon>Vespinae</taxon>
        <taxon>Vespula</taxon>
    </lineage>
</organism>
<name>A0ABD1ZX45_VESSQ</name>
<dbReference type="EMBL" id="JAUDFV010000167">
    <property type="protein sequence ID" value="KAL2712090.1"/>
    <property type="molecule type" value="Genomic_DNA"/>
</dbReference>
<gene>
    <name evidence="1" type="ORF">V1478_018325</name>
</gene>
<proteinExistence type="predicted"/>
<accession>A0ABD1ZX45</accession>
<evidence type="ECO:0000313" key="2">
    <source>
        <dbReference type="Proteomes" id="UP001607302"/>
    </source>
</evidence>
<dbReference type="Proteomes" id="UP001607302">
    <property type="component" value="Unassembled WGS sequence"/>
</dbReference>
<dbReference type="AlphaFoldDB" id="A0ABD1ZX45"/>
<protein>
    <submittedName>
        <fullName evidence="1">Uncharacterized protein</fullName>
    </submittedName>
</protein>